<dbReference type="AlphaFoldDB" id="A0A1I7X1N9"/>
<evidence type="ECO:0000313" key="1">
    <source>
        <dbReference type="Proteomes" id="UP000095283"/>
    </source>
</evidence>
<dbReference type="WBParaSite" id="Hba_11352">
    <property type="protein sequence ID" value="Hba_11352"/>
    <property type="gene ID" value="Hba_11352"/>
</dbReference>
<protein>
    <submittedName>
        <fullName evidence="2">Uncharacterized protein</fullName>
    </submittedName>
</protein>
<keyword evidence="1" id="KW-1185">Reference proteome</keyword>
<name>A0A1I7X1N9_HETBA</name>
<organism evidence="1 2">
    <name type="scientific">Heterorhabditis bacteriophora</name>
    <name type="common">Entomopathogenic nematode worm</name>
    <dbReference type="NCBI Taxonomy" id="37862"/>
    <lineage>
        <taxon>Eukaryota</taxon>
        <taxon>Metazoa</taxon>
        <taxon>Ecdysozoa</taxon>
        <taxon>Nematoda</taxon>
        <taxon>Chromadorea</taxon>
        <taxon>Rhabditida</taxon>
        <taxon>Rhabditina</taxon>
        <taxon>Rhabditomorpha</taxon>
        <taxon>Strongyloidea</taxon>
        <taxon>Heterorhabditidae</taxon>
        <taxon>Heterorhabditis</taxon>
    </lineage>
</organism>
<proteinExistence type="predicted"/>
<reference evidence="2" key="1">
    <citation type="submission" date="2016-11" db="UniProtKB">
        <authorList>
            <consortium name="WormBaseParasite"/>
        </authorList>
    </citation>
    <scope>IDENTIFICATION</scope>
</reference>
<evidence type="ECO:0000313" key="2">
    <source>
        <dbReference type="WBParaSite" id="Hba_11352"/>
    </source>
</evidence>
<dbReference type="Proteomes" id="UP000095283">
    <property type="component" value="Unplaced"/>
</dbReference>
<sequence>MILSCIICANSLKDGRSEPSAPLQAGCPTAPPQSLKEVDIVDTGMEFILLLVLVP</sequence>
<accession>A0A1I7X1N9</accession>